<keyword evidence="4" id="KW-0812">Transmembrane</keyword>
<dbReference type="Proteomes" id="UP001595817">
    <property type="component" value="Unassembled WGS sequence"/>
</dbReference>
<dbReference type="Gene3D" id="6.10.340.10">
    <property type="match status" value="1"/>
</dbReference>
<dbReference type="CDD" id="cd06225">
    <property type="entry name" value="HAMP"/>
    <property type="match status" value="1"/>
</dbReference>
<dbReference type="SMART" id="SM00283">
    <property type="entry name" value="MA"/>
    <property type="match status" value="1"/>
</dbReference>
<feature type="transmembrane region" description="Helical" evidence="4">
    <location>
        <begin position="26"/>
        <end position="43"/>
    </location>
</feature>
<dbReference type="PROSITE" id="PS50111">
    <property type="entry name" value="CHEMOTAXIS_TRANSDUC_2"/>
    <property type="match status" value="1"/>
</dbReference>
<dbReference type="InterPro" id="IPR003660">
    <property type="entry name" value="HAMP_dom"/>
</dbReference>
<feature type="transmembrane region" description="Helical" evidence="4">
    <location>
        <begin position="200"/>
        <end position="222"/>
    </location>
</feature>
<dbReference type="Pfam" id="PF00672">
    <property type="entry name" value="HAMP"/>
    <property type="match status" value="1"/>
</dbReference>
<dbReference type="InterPro" id="IPR004089">
    <property type="entry name" value="MCPsignal_dom"/>
</dbReference>
<evidence type="ECO:0000259" key="5">
    <source>
        <dbReference type="PROSITE" id="PS50111"/>
    </source>
</evidence>
<comment type="caution">
    <text evidence="7">The sequence shown here is derived from an EMBL/GenBank/DDBJ whole genome shotgun (WGS) entry which is preliminary data.</text>
</comment>
<name>A0ABV8X6B9_9LACT</name>
<keyword evidence="4" id="KW-0472">Membrane</keyword>
<evidence type="ECO:0000256" key="4">
    <source>
        <dbReference type="SAM" id="Phobius"/>
    </source>
</evidence>
<sequence>MGKKEKVKKVKQSKKVKGFKSVKQRILVSIGILVAIVLIYNVLNILGTRYSNKQVDHLVNGEMDTLIKDEELAQLMARQNALALSYALTGDSEHKVYFQRTVEESQAVEEALLSSEHSKKAEELINRSDAWRQIIENEVFTEVDKGNSETARQIMSAKVLRESNEIMNGFVELAKEREEISRQAGQDVIDYGKLNVTMSMIISVILLIVSIVLALWIARAISNPIRTVMARMKQIADGDVSQEPLPVTSRDEMGQLTASINEVNANLKDIFQKLGEVSGTVSAHSEELTQSANEVKVGMEQVAATMEQLSAGAEVQASSAGSISETMSDLLGRIDEANDNGEQVQQSSGEVLHLTNKGSELMGTSSEQMTKIDRIMQDAVQKMVSLDAQSEEITNLVSVIKGIASQTNLLALNAAIEAARAGEHGKGFAVVADEVRKLAEQVDVSVQEITDIVEKMQKETKGVAESLSGSYEEVEKGTKDIQATVETFTDIQKSVNQMVENFSVITSNLNMISDETKNLNGNVSEIASITEEASAGIEQTSASSQQVSSSMEEVVGSSNELARLAEQLNDMLRKYSK</sequence>
<dbReference type="Gene3D" id="1.10.287.950">
    <property type="entry name" value="Methyl-accepting chemotaxis protein"/>
    <property type="match status" value="1"/>
</dbReference>
<accession>A0ABV8X6B9</accession>
<dbReference type="PROSITE" id="PS50885">
    <property type="entry name" value="HAMP"/>
    <property type="match status" value="1"/>
</dbReference>
<dbReference type="PANTHER" id="PTHR32089:SF114">
    <property type="entry name" value="METHYL-ACCEPTING CHEMOTAXIS PROTEIN MCPB"/>
    <property type="match status" value="1"/>
</dbReference>
<evidence type="ECO:0000256" key="1">
    <source>
        <dbReference type="ARBA" id="ARBA00023224"/>
    </source>
</evidence>
<evidence type="ECO:0000256" key="3">
    <source>
        <dbReference type="PROSITE-ProRule" id="PRU00284"/>
    </source>
</evidence>
<keyword evidence="4" id="KW-1133">Transmembrane helix</keyword>
<gene>
    <name evidence="7" type="ORF">ACFOZY_09105</name>
</gene>
<dbReference type="PANTHER" id="PTHR32089">
    <property type="entry name" value="METHYL-ACCEPTING CHEMOTAXIS PROTEIN MCPB"/>
    <property type="match status" value="1"/>
</dbReference>
<comment type="similarity">
    <text evidence="2">Belongs to the methyl-accepting chemotaxis (MCP) protein family.</text>
</comment>
<reference evidence="8" key="1">
    <citation type="journal article" date="2019" name="Int. J. Syst. Evol. Microbiol.">
        <title>The Global Catalogue of Microorganisms (GCM) 10K type strain sequencing project: providing services to taxonomists for standard genome sequencing and annotation.</title>
        <authorList>
            <consortium name="The Broad Institute Genomics Platform"/>
            <consortium name="The Broad Institute Genome Sequencing Center for Infectious Disease"/>
            <person name="Wu L."/>
            <person name="Ma J."/>
        </authorList>
    </citation>
    <scope>NUCLEOTIDE SEQUENCE [LARGE SCALE GENOMIC DNA]</scope>
    <source>
        <strain evidence="8">CCUG 59778</strain>
    </source>
</reference>
<evidence type="ECO:0000256" key="2">
    <source>
        <dbReference type="ARBA" id="ARBA00029447"/>
    </source>
</evidence>
<organism evidence="7 8">
    <name type="scientific">Chungangia koreensis</name>
    <dbReference type="NCBI Taxonomy" id="752657"/>
    <lineage>
        <taxon>Bacteria</taxon>
        <taxon>Bacillati</taxon>
        <taxon>Bacillota</taxon>
        <taxon>Bacilli</taxon>
        <taxon>Lactobacillales</taxon>
        <taxon>Chungangia</taxon>
    </lineage>
</organism>
<dbReference type="RefSeq" id="WP_378154571.1">
    <property type="nucleotide sequence ID" value="NZ_JBHSEC010000015.1"/>
</dbReference>
<dbReference type="CDD" id="cd11386">
    <property type="entry name" value="MCP_signal"/>
    <property type="match status" value="1"/>
</dbReference>
<proteinExistence type="inferred from homology"/>
<protein>
    <submittedName>
        <fullName evidence="7">Methyl-accepting chemotaxis protein</fullName>
    </submittedName>
</protein>
<dbReference type="EMBL" id="JBHSEC010000015">
    <property type="protein sequence ID" value="MFC4410574.1"/>
    <property type="molecule type" value="Genomic_DNA"/>
</dbReference>
<dbReference type="SUPFAM" id="SSF58104">
    <property type="entry name" value="Methyl-accepting chemotaxis protein (MCP) signaling domain"/>
    <property type="match status" value="1"/>
</dbReference>
<dbReference type="Pfam" id="PF00015">
    <property type="entry name" value="MCPsignal"/>
    <property type="match status" value="1"/>
</dbReference>
<dbReference type="SMART" id="SM00304">
    <property type="entry name" value="HAMP"/>
    <property type="match status" value="1"/>
</dbReference>
<evidence type="ECO:0000313" key="7">
    <source>
        <dbReference type="EMBL" id="MFC4410574.1"/>
    </source>
</evidence>
<evidence type="ECO:0000259" key="6">
    <source>
        <dbReference type="PROSITE" id="PS50885"/>
    </source>
</evidence>
<keyword evidence="8" id="KW-1185">Reference proteome</keyword>
<keyword evidence="1 3" id="KW-0807">Transducer</keyword>
<feature type="domain" description="Methyl-accepting transducer" evidence="5">
    <location>
        <begin position="291"/>
        <end position="548"/>
    </location>
</feature>
<evidence type="ECO:0000313" key="8">
    <source>
        <dbReference type="Proteomes" id="UP001595817"/>
    </source>
</evidence>
<feature type="domain" description="HAMP" evidence="6">
    <location>
        <begin position="219"/>
        <end position="272"/>
    </location>
</feature>